<name>A0A9X1S4M5_9MICO</name>
<gene>
    <name evidence="1" type="ORF">KEC57_13785</name>
</gene>
<sequence length="324" mass="35504">MSSTVRVGFGDYDHTRDLWNGRVSFGEGELEATPVDSPEELFSRFLDGGEWDAAELSLAVATARRAQGDDSLIILPVFPARAYRQSSVFVRANGIAEAAELNGARIGIPVWAQTAGIYARGVLASDHGVDLRSVRWVQGGVDEPGRKEPVDLDLDGFDIRRETDRSLDDLLTSGELDAVITARPPASAQGRGAAVQRLFPKFTFDEMDYAKRSGIFPIMHVLVLRRAAYDRNPAVADELVRSFTEAKDRSLRRALSAVVPSYPLPWASANAERARGLLGDDFWPYGVEANRATLEVFLGYSADQGITATRLSIDELFTREPTGL</sequence>
<dbReference type="Gene3D" id="3.40.190.10">
    <property type="entry name" value="Periplasmic binding protein-like II"/>
    <property type="match status" value="1"/>
</dbReference>
<organism evidence="1 2">
    <name type="scientific">Microbacterium allomyrinae</name>
    <dbReference type="NCBI Taxonomy" id="2830666"/>
    <lineage>
        <taxon>Bacteria</taxon>
        <taxon>Bacillati</taxon>
        <taxon>Actinomycetota</taxon>
        <taxon>Actinomycetes</taxon>
        <taxon>Micrococcales</taxon>
        <taxon>Microbacteriaceae</taxon>
        <taxon>Microbacterium</taxon>
    </lineage>
</organism>
<proteinExistence type="predicted"/>
<dbReference type="RefSeq" id="WP_229385217.1">
    <property type="nucleotide sequence ID" value="NZ_JAGTTN010000004.1"/>
</dbReference>
<dbReference type="SUPFAM" id="SSF53850">
    <property type="entry name" value="Periplasmic binding protein-like II"/>
    <property type="match status" value="1"/>
</dbReference>
<accession>A0A9X1S4M5</accession>
<dbReference type="EMBL" id="JAGTTN010000004">
    <property type="protein sequence ID" value="MCC2033253.1"/>
    <property type="molecule type" value="Genomic_DNA"/>
</dbReference>
<comment type="caution">
    <text evidence="1">The sequence shown here is derived from an EMBL/GenBank/DDBJ whole genome shotgun (WGS) entry which is preliminary data.</text>
</comment>
<evidence type="ECO:0000313" key="2">
    <source>
        <dbReference type="Proteomes" id="UP001139354"/>
    </source>
</evidence>
<reference evidence="1" key="1">
    <citation type="submission" date="2021-04" db="EMBL/GenBank/DDBJ databases">
        <title>Microbacterium tenobrionis sp. nov. and Microbacterium allomyrinae sp. nov., isolated from larvae of Tenobrio molitor and Allomyrina dichotoma, respectively.</title>
        <authorList>
            <person name="Lee S.D."/>
        </authorList>
    </citation>
    <scope>NUCLEOTIDE SEQUENCE</scope>
    <source>
        <strain evidence="1">BWT-G7</strain>
    </source>
</reference>
<dbReference type="Gene3D" id="3.40.190.270">
    <property type="match status" value="1"/>
</dbReference>
<keyword evidence="2" id="KW-1185">Reference proteome</keyword>
<dbReference type="AlphaFoldDB" id="A0A9X1S4M5"/>
<evidence type="ECO:0008006" key="3">
    <source>
        <dbReference type="Google" id="ProtNLM"/>
    </source>
</evidence>
<dbReference type="Proteomes" id="UP001139354">
    <property type="component" value="Unassembled WGS sequence"/>
</dbReference>
<protein>
    <recommendedName>
        <fullName evidence="3">4,5-dihydroxyphthalate decarboxylase</fullName>
    </recommendedName>
</protein>
<evidence type="ECO:0000313" key="1">
    <source>
        <dbReference type="EMBL" id="MCC2033253.1"/>
    </source>
</evidence>